<accession>A0A7M7RAJ1</accession>
<organism evidence="1 2">
    <name type="scientific">Strongylocentrotus purpuratus</name>
    <name type="common">Purple sea urchin</name>
    <dbReference type="NCBI Taxonomy" id="7668"/>
    <lineage>
        <taxon>Eukaryota</taxon>
        <taxon>Metazoa</taxon>
        <taxon>Echinodermata</taxon>
        <taxon>Eleutherozoa</taxon>
        <taxon>Echinozoa</taxon>
        <taxon>Echinoidea</taxon>
        <taxon>Euechinoidea</taxon>
        <taxon>Echinacea</taxon>
        <taxon>Camarodonta</taxon>
        <taxon>Echinidea</taxon>
        <taxon>Strongylocentrotidae</taxon>
        <taxon>Strongylocentrotus</taxon>
    </lineage>
</organism>
<proteinExistence type="predicted"/>
<dbReference type="OMA" id="CGHDAPL"/>
<dbReference type="PANTHER" id="PTHR16222">
    <property type="entry name" value="ADP-RIBOSYLGLYCOHYDROLASE"/>
    <property type="match status" value="1"/>
</dbReference>
<dbReference type="RefSeq" id="XP_783840.3">
    <property type="nucleotide sequence ID" value="XM_778747.5"/>
</dbReference>
<evidence type="ECO:0000313" key="1">
    <source>
        <dbReference type="EnsemblMetazoa" id="XP_783840"/>
    </source>
</evidence>
<name>A0A7M7RAJ1_STRPU</name>
<evidence type="ECO:0000313" key="2">
    <source>
        <dbReference type="Proteomes" id="UP000007110"/>
    </source>
</evidence>
<dbReference type="InParanoid" id="A0A7M7RAJ1"/>
<reference evidence="2" key="1">
    <citation type="submission" date="2015-02" db="EMBL/GenBank/DDBJ databases">
        <title>Genome sequencing for Strongylocentrotus purpuratus.</title>
        <authorList>
            <person name="Murali S."/>
            <person name="Liu Y."/>
            <person name="Vee V."/>
            <person name="English A."/>
            <person name="Wang M."/>
            <person name="Skinner E."/>
            <person name="Han Y."/>
            <person name="Muzny D.M."/>
            <person name="Worley K.C."/>
            <person name="Gibbs R.A."/>
        </authorList>
    </citation>
    <scope>NUCLEOTIDE SEQUENCE</scope>
</reference>
<dbReference type="EnsemblMetazoa" id="XM_778747">
    <property type="protein sequence ID" value="XP_783840"/>
    <property type="gene ID" value="LOC578587"/>
</dbReference>
<sequence length="353" mass="38618">MSLECFQASLVLGIAGNALGSKGEKWGTAKSSAEKQKVIGDLGGLGAISVGSPAWPVGEEGVFAVTTIEALATGKTGEELVRDVAMRYADSMATDMANKPISTYLLNQVSRLQPTDIDYGIFQDYNDHATHSSAAIRCFGVGLRFHKAKHIQDLVAAAIDISRILHHHPVAYMGGVTAALFTSYAIQEKELREWGAGLMTTIPMVLEYVASSDRDVVQNMSTYQVFEQTWREYLRMRGIADGQRRPKFPRKYDMKKRNELYQSLALPNKELGASGLDATLIAYDALLSSGGSWEDLCNNSMFHAGQGNVSGALAAGWWGIQHGFSSVPLSNYNSIDFKDRLMIAATKLYELSW</sequence>
<dbReference type="InterPro" id="IPR036705">
    <property type="entry name" value="Ribosyl_crysJ1_sf"/>
</dbReference>
<dbReference type="PANTHER" id="PTHR16222:SF41">
    <property type="entry name" value="ADP-RIBOSYLARGININE HYDROLASE"/>
    <property type="match status" value="1"/>
</dbReference>
<dbReference type="Pfam" id="PF03747">
    <property type="entry name" value="ADP_ribosyl_GH"/>
    <property type="match status" value="1"/>
</dbReference>
<dbReference type="InterPro" id="IPR050792">
    <property type="entry name" value="ADP-ribosylglycohydrolase"/>
</dbReference>
<evidence type="ECO:0008006" key="3">
    <source>
        <dbReference type="Google" id="ProtNLM"/>
    </source>
</evidence>
<dbReference type="AlphaFoldDB" id="A0A7M7RAJ1"/>
<protein>
    <recommendedName>
        <fullName evidence="3">ADP-ribosylarginine hydrolase</fullName>
    </recommendedName>
</protein>
<dbReference type="GeneID" id="578587"/>
<dbReference type="SUPFAM" id="SSF101478">
    <property type="entry name" value="ADP-ribosylglycohydrolase"/>
    <property type="match status" value="1"/>
</dbReference>
<reference evidence="1" key="2">
    <citation type="submission" date="2021-01" db="UniProtKB">
        <authorList>
            <consortium name="EnsemblMetazoa"/>
        </authorList>
    </citation>
    <scope>IDENTIFICATION</scope>
</reference>
<dbReference type="Gene3D" id="1.10.4080.10">
    <property type="entry name" value="ADP-ribosylation/Crystallin J1"/>
    <property type="match status" value="1"/>
</dbReference>
<dbReference type="OrthoDB" id="10250509at2759"/>
<dbReference type="KEGG" id="spu:578587"/>
<dbReference type="Proteomes" id="UP000007110">
    <property type="component" value="Unassembled WGS sequence"/>
</dbReference>
<dbReference type="InterPro" id="IPR005502">
    <property type="entry name" value="Ribosyl_crysJ1"/>
</dbReference>
<keyword evidence="2" id="KW-1185">Reference proteome</keyword>